<feature type="chain" id="PRO_5022661322" evidence="5">
    <location>
        <begin position="26"/>
        <end position="397"/>
    </location>
</feature>
<feature type="signal peptide" evidence="5">
    <location>
        <begin position="1"/>
        <end position="25"/>
    </location>
</feature>
<dbReference type="Gene3D" id="3.40.50.1360">
    <property type="match status" value="1"/>
</dbReference>
<dbReference type="InterPro" id="IPR037171">
    <property type="entry name" value="NagB/RpiA_transferase-like"/>
</dbReference>
<keyword evidence="3" id="KW-0238">DNA-binding</keyword>
<proteinExistence type="inferred from homology"/>
<dbReference type="AlphaFoldDB" id="A0A5C4X2B2"/>
<evidence type="ECO:0000256" key="2">
    <source>
        <dbReference type="ARBA" id="ARBA00023015"/>
    </source>
</evidence>
<evidence type="ECO:0000313" key="8">
    <source>
        <dbReference type="Proteomes" id="UP000314223"/>
    </source>
</evidence>
<evidence type="ECO:0000313" key="7">
    <source>
        <dbReference type="EMBL" id="TNM55314.1"/>
    </source>
</evidence>
<reference evidence="7 8" key="1">
    <citation type="submission" date="2019-06" db="EMBL/GenBank/DDBJ databases">
        <authorList>
            <person name="Mardanova A.M."/>
            <person name="Pudova D.S."/>
            <person name="Shagimardanova E.I."/>
            <person name="Gogoleva N.E."/>
            <person name="Lutfullin M.T."/>
            <person name="Hadieva G.F."/>
            <person name="Sharipova M.R."/>
        </authorList>
    </citation>
    <scope>NUCLEOTIDE SEQUENCE [LARGE SCALE GENOMIC DNA]</scope>
    <source>
        <strain evidence="7 8">MG-1</strain>
    </source>
</reference>
<dbReference type="Gene3D" id="1.10.10.60">
    <property type="entry name" value="Homeodomain-like"/>
    <property type="match status" value="1"/>
</dbReference>
<dbReference type="PANTHER" id="PTHR34294">
    <property type="entry name" value="TRANSCRIPTIONAL REGULATOR-RELATED"/>
    <property type="match status" value="1"/>
</dbReference>
<dbReference type="InterPro" id="IPR007324">
    <property type="entry name" value="Sugar-bd_dom_put"/>
</dbReference>
<keyword evidence="4" id="KW-0804">Transcription</keyword>
<protein>
    <submittedName>
        <fullName evidence="7">Cro/Cl family transcriptional regulator</fullName>
    </submittedName>
</protein>
<dbReference type="GO" id="GO:0003677">
    <property type="term" value="F:DNA binding"/>
    <property type="evidence" value="ECO:0007669"/>
    <property type="project" value="UniProtKB-KW"/>
</dbReference>
<dbReference type="GO" id="GO:0030246">
    <property type="term" value="F:carbohydrate binding"/>
    <property type="evidence" value="ECO:0007669"/>
    <property type="project" value="InterPro"/>
</dbReference>
<keyword evidence="2" id="KW-0805">Transcription regulation</keyword>
<comment type="similarity">
    <text evidence="1">Belongs to the SorC transcriptional regulatory family.</text>
</comment>
<accession>A0A5C4X2B2</accession>
<dbReference type="PANTHER" id="PTHR34294:SF1">
    <property type="entry name" value="TRANSCRIPTIONAL REGULATOR LSRR"/>
    <property type="match status" value="1"/>
</dbReference>
<dbReference type="SUPFAM" id="SSF100950">
    <property type="entry name" value="NagB/RpiA/CoA transferase-like"/>
    <property type="match status" value="1"/>
</dbReference>
<name>A0A5C4X2B2_9MICO</name>
<evidence type="ECO:0000259" key="6">
    <source>
        <dbReference type="Pfam" id="PF04198"/>
    </source>
</evidence>
<evidence type="ECO:0000256" key="4">
    <source>
        <dbReference type="ARBA" id="ARBA00023163"/>
    </source>
</evidence>
<dbReference type="EMBL" id="VDMQ01000004">
    <property type="protein sequence ID" value="TNM55314.1"/>
    <property type="molecule type" value="Genomic_DNA"/>
</dbReference>
<organism evidence="7 8">
    <name type="scientific">Brevibacterium sediminis</name>
    <dbReference type="NCBI Taxonomy" id="1857024"/>
    <lineage>
        <taxon>Bacteria</taxon>
        <taxon>Bacillati</taxon>
        <taxon>Actinomycetota</taxon>
        <taxon>Actinomycetes</taxon>
        <taxon>Micrococcales</taxon>
        <taxon>Brevibacteriaceae</taxon>
        <taxon>Brevibacterium</taxon>
    </lineage>
</organism>
<evidence type="ECO:0000256" key="3">
    <source>
        <dbReference type="ARBA" id="ARBA00023125"/>
    </source>
</evidence>
<feature type="domain" description="Sugar-binding" evidence="6">
    <location>
        <begin position="141"/>
        <end position="382"/>
    </location>
</feature>
<dbReference type="Pfam" id="PF04198">
    <property type="entry name" value="Sugar-bind"/>
    <property type="match status" value="1"/>
</dbReference>
<dbReference type="Proteomes" id="UP000314223">
    <property type="component" value="Unassembled WGS sequence"/>
</dbReference>
<keyword evidence="5" id="KW-0732">Signal</keyword>
<comment type="caution">
    <text evidence="7">The sequence shown here is derived from an EMBL/GenBank/DDBJ whole genome shotgun (WGS) entry which is preliminary data.</text>
</comment>
<dbReference type="InterPro" id="IPR051054">
    <property type="entry name" value="SorC_transcr_regulators"/>
</dbReference>
<sequence>MPMAAQVALRPVIRCFIVAPSLVLAGSQPAVGSLREHHMSIRAHMCNTVSRTNQMCNTSHMSEHTVVDAEGRPMSTVPTARHRRFLAQLARDHYLEGRSKVEIGKSNGLSRFQVARLLQEAVDTGVVTITIEADAGEADGLAEQVAAALGLDSVVIVDIPDETQASQQMGRAALSLVGRHAHAGMRIGLSWSRTLDSAAAFTPALPRCTIVQLAGALRLESHRPSSEIFTRLGQDPAVSMVRLPAPLLVTEAGTAADLRALPEISGTLAAADDLDLAVVSVASWAEGLSSVWEKCSPAQRQAGIDDGAIAEVSGRLFAADGSDVTTIDDRVIAVTLDQLRRASTTVGVARGAERARAVRAACAAGILDIAIIDRSLADEILAEAADPGAAPAEEEFR</sequence>
<gene>
    <name evidence="7" type="ORF">FHQ09_08905</name>
</gene>
<evidence type="ECO:0000256" key="1">
    <source>
        <dbReference type="ARBA" id="ARBA00010466"/>
    </source>
</evidence>
<evidence type="ECO:0000256" key="5">
    <source>
        <dbReference type="SAM" id="SignalP"/>
    </source>
</evidence>